<keyword evidence="16" id="KW-0675">Receptor</keyword>
<dbReference type="GO" id="GO:0016020">
    <property type="term" value="C:membrane"/>
    <property type="evidence" value="ECO:0007669"/>
    <property type="project" value="UniProtKB-SubCell"/>
</dbReference>
<evidence type="ECO:0000256" key="12">
    <source>
        <dbReference type="ARBA" id="ARBA00022840"/>
    </source>
</evidence>
<dbReference type="CDD" id="cd00028">
    <property type="entry name" value="B_lectin"/>
    <property type="match status" value="1"/>
</dbReference>
<evidence type="ECO:0000313" key="27">
    <source>
        <dbReference type="Proteomes" id="UP000626092"/>
    </source>
</evidence>
<feature type="domain" description="Protein kinase" evidence="23">
    <location>
        <begin position="545"/>
        <end position="829"/>
    </location>
</feature>
<keyword evidence="3" id="KW-0723">Serine/threonine-protein kinase</keyword>
<dbReference type="FunFam" id="2.90.10.30:FF:000003">
    <property type="entry name" value="Os04g0303100 protein"/>
    <property type="match status" value="1"/>
</dbReference>
<evidence type="ECO:0000256" key="19">
    <source>
        <dbReference type="ARBA" id="ARBA00048679"/>
    </source>
</evidence>
<dbReference type="CDD" id="cd14066">
    <property type="entry name" value="STKc_IRAK"/>
    <property type="match status" value="1"/>
</dbReference>
<dbReference type="SMART" id="SM00473">
    <property type="entry name" value="PAN_AP"/>
    <property type="match status" value="1"/>
</dbReference>
<keyword evidence="9" id="KW-0430">Lectin</keyword>
<evidence type="ECO:0000256" key="21">
    <source>
        <dbReference type="SAM" id="Phobius"/>
    </source>
</evidence>
<dbReference type="SMART" id="SM00220">
    <property type="entry name" value="S_TKc"/>
    <property type="match status" value="1"/>
</dbReference>
<dbReference type="EMBL" id="WJXA01000006">
    <property type="protein sequence ID" value="KAF7140822.1"/>
    <property type="molecule type" value="Genomic_DNA"/>
</dbReference>
<evidence type="ECO:0000259" key="23">
    <source>
        <dbReference type="PROSITE" id="PS50011"/>
    </source>
</evidence>
<dbReference type="AlphaFoldDB" id="A0A834LM44"/>
<dbReference type="InterPro" id="IPR000719">
    <property type="entry name" value="Prot_kinase_dom"/>
</dbReference>
<keyword evidence="13 21" id="KW-1133">Transmembrane helix</keyword>
<dbReference type="SMART" id="SM00108">
    <property type="entry name" value="B_lectin"/>
    <property type="match status" value="1"/>
</dbReference>
<evidence type="ECO:0000256" key="22">
    <source>
        <dbReference type="SAM" id="SignalP"/>
    </source>
</evidence>
<keyword evidence="14 21" id="KW-0472">Membrane</keyword>
<dbReference type="InterPro" id="IPR051343">
    <property type="entry name" value="G-type_lectin_kinases/EP1-like"/>
</dbReference>
<dbReference type="OrthoDB" id="4062651at2759"/>
<dbReference type="InterPro" id="IPR001480">
    <property type="entry name" value="Bulb-type_lectin_dom"/>
</dbReference>
<comment type="caution">
    <text evidence="26">The sequence shown here is derived from an EMBL/GenBank/DDBJ whole genome shotgun (WGS) entry which is preliminary data.</text>
</comment>
<evidence type="ECO:0000256" key="15">
    <source>
        <dbReference type="ARBA" id="ARBA00023157"/>
    </source>
</evidence>
<dbReference type="PROSITE" id="PS50948">
    <property type="entry name" value="PAN"/>
    <property type="match status" value="1"/>
</dbReference>
<evidence type="ECO:0000256" key="14">
    <source>
        <dbReference type="ARBA" id="ARBA00023136"/>
    </source>
</evidence>
<dbReference type="PANTHER" id="PTHR47976:SF30">
    <property type="entry name" value="RECEPTOR-LIKE SERINE_THREONINE-PROTEIN KINASE"/>
    <property type="match status" value="1"/>
</dbReference>
<dbReference type="Proteomes" id="UP000626092">
    <property type="component" value="Unassembled WGS sequence"/>
</dbReference>
<dbReference type="GO" id="GO:0005524">
    <property type="term" value="F:ATP binding"/>
    <property type="evidence" value="ECO:0007669"/>
    <property type="project" value="UniProtKB-UniRule"/>
</dbReference>
<evidence type="ECO:0000256" key="1">
    <source>
        <dbReference type="ARBA" id="ARBA00004479"/>
    </source>
</evidence>
<evidence type="ECO:0000256" key="11">
    <source>
        <dbReference type="ARBA" id="ARBA00022777"/>
    </source>
</evidence>
<evidence type="ECO:0000259" key="24">
    <source>
        <dbReference type="PROSITE" id="PS50927"/>
    </source>
</evidence>
<feature type="domain" description="Apple" evidence="25">
    <location>
        <begin position="391"/>
        <end position="473"/>
    </location>
</feature>
<feature type="domain" description="Bulb-type lectin" evidence="24">
    <location>
        <begin position="86"/>
        <end position="201"/>
    </location>
</feature>
<keyword evidence="27" id="KW-1185">Reference proteome</keyword>
<keyword evidence="12 20" id="KW-0067">ATP-binding</keyword>
<name>A0A834LM44_RHOSS</name>
<dbReference type="PROSITE" id="PS50927">
    <property type="entry name" value="BULB_LECTIN"/>
    <property type="match status" value="1"/>
</dbReference>
<protein>
    <recommendedName>
        <fullName evidence="2">non-specific serine/threonine protein kinase</fullName>
        <ecNumber evidence="2">2.7.11.1</ecNumber>
    </recommendedName>
</protein>
<dbReference type="InterPro" id="IPR036426">
    <property type="entry name" value="Bulb-type_lectin_dom_sf"/>
</dbReference>
<dbReference type="Gene3D" id="1.10.510.10">
    <property type="entry name" value="Transferase(Phosphotransferase) domain 1"/>
    <property type="match status" value="2"/>
</dbReference>
<keyword evidence="7 21" id="KW-0812">Transmembrane</keyword>
<dbReference type="Gene3D" id="3.30.200.20">
    <property type="entry name" value="Phosphorylase Kinase, domain 1"/>
    <property type="match status" value="1"/>
</dbReference>
<evidence type="ECO:0000256" key="17">
    <source>
        <dbReference type="ARBA" id="ARBA00023180"/>
    </source>
</evidence>
<dbReference type="PANTHER" id="PTHR47976">
    <property type="entry name" value="G-TYPE LECTIN S-RECEPTOR-LIKE SERINE/THREONINE-PROTEIN KINASE SD2-5"/>
    <property type="match status" value="1"/>
</dbReference>
<evidence type="ECO:0000256" key="4">
    <source>
        <dbReference type="ARBA" id="ARBA00022536"/>
    </source>
</evidence>
<feature type="binding site" evidence="20">
    <location>
        <position position="573"/>
    </location>
    <ligand>
        <name>ATP</name>
        <dbReference type="ChEBI" id="CHEBI:30616"/>
    </ligand>
</feature>
<reference evidence="26" key="1">
    <citation type="submission" date="2019-11" db="EMBL/GenBank/DDBJ databases">
        <authorList>
            <person name="Liu Y."/>
            <person name="Hou J."/>
            <person name="Li T.-Q."/>
            <person name="Guan C.-H."/>
            <person name="Wu X."/>
            <person name="Wu H.-Z."/>
            <person name="Ling F."/>
            <person name="Zhang R."/>
            <person name="Shi X.-G."/>
            <person name="Ren J.-P."/>
            <person name="Chen E.-F."/>
            <person name="Sun J.-M."/>
        </authorList>
    </citation>
    <scope>NUCLEOTIDE SEQUENCE</scope>
    <source>
        <strain evidence="26">Adult_tree_wgs_1</strain>
        <tissue evidence="26">Leaves</tissue>
    </source>
</reference>
<evidence type="ECO:0000256" key="6">
    <source>
        <dbReference type="ARBA" id="ARBA00022679"/>
    </source>
</evidence>
<dbReference type="PROSITE" id="PS00108">
    <property type="entry name" value="PROTEIN_KINASE_ST"/>
    <property type="match status" value="1"/>
</dbReference>
<comment type="catalytic activity">
    <reaction evidence="18">
        <text>L-threonyl-[protein] + ATP = O-phospho-L-threonyl-[protein] + ADP + H(+)</text>
        <dbReference type="Rhea" id="RHEA:46608"/>
        <dbReference type="Rhea" id="RHEA-COMP:11060"/>
        <dbReference type="Rhea" id="RHEA-COMP:11605"/>
        <dbReference type="ChEBI" id="CHEBI:15378"/>
        <dbReference type="ChEBI" id="CHEBI:30013"/>
        <dbReference type="ChEBI" id="CHEBI:30616"/>
        <dbReference type="ChEBI" id="CHEBI:61977"/>
        <dbReference type="ChEBI" id="CHEBI:456216"/>
        <dbReference type="EC" id="2.7.11.1"/>
    </reaction>
</comment>
<evidence type="ECO:0000256" key="16">
    <source>
        <dbReference type="ARBA" id="ARBA00023170"/>
    </source>
</evidence>
<feature type="signal peptide" evidence="22">
    <location>
        <begin position="1"/>
        <end position="31"/>
    </location>
</feature>
<evidence type="ECO:0000313" key="26">
    <source>
        <dbReference type="EMBL" id="KAF7140822.1"/>
    </source>
</evidence>
<dbReference type="Pfam" id="PF00069">
    <property type="entry name" value="Pkinase"/>
    <property type="match status" value="2"/>
</dbReference>
<dbReference type="EC" id="2.7.11.1" evidence="2"/>
<comment type="catalytic activity">
    <reaction evidence="19">
        <text>L-seryl-[protein] + ATP = O-phospho-L-seryl-[protein] + ADP + H(+)</text>
        <dbReference type="Rhea" id="RHEA:17989"/>
        <dbReference type="Rhea" id="RHEA-COMP:9863"/>
        <dbReference type="Rhea" id="RHEA-COMP:11604"/>
        <dbReference type="ChEBI" id="CHEBI:15378"/>
        <dbReference type="ChEBI" id="CHEBI:29999"/>
        <dbReference type="ChEBI" id="CHEBI:30616"/>
        <dbReference type="ChEBI" id="CHEBI:83421"/>
        <dbReference type="ChEBI" id="CHEBI:456216"/>
        <dbReference type="EC" id="2.7.11.1"/>
    </reaction>
</comment>
<feature type="domain" description="Protein kinase" evidence="23">
    <location>
        <begin position="806"/>
        <end position="973"/>
    </location>
</feature>
<dbReference type="InterPro" id="IPR017441">
    <property type="entry name" value="Protein_kinase_ATP_BS"/>
</dbReference>
<accession>A0A834LM44</accession>
<keyword evidence="5" id="KW-0597">Phosphoprotein</keyword>
<evidence type="ECO:0000256" key="9">
    <source>
        <dbReference type="ARBA" id="ARBA00022734"/>
    </source>
</evidence>
<dbReference type="FunFam" id="1.10.510.10:FF:000248">
    <property type="entry name" value="S-receptor-like kinase 5"/>
    <property type="match status" value="1"/>
</dbReference>
<dbReference type="PROSITE" id="PS50011">
    <property type="entry name" value="PROTEIN_KINASE_DOM"/>
    <property type="match status" value="2"/>
</dbReference>
<dbReference type="FunFam" id="3.30.200.20:FF:000178">
    <property type="entry name" value="serine/threonine-protein kinase PBS1-like"/>
    <property type="match status" value="1"/>
</dbReference>
<evidence type="ECO:0000256" key="20">
    <source>
        <dbReference type="PROSITE-ProRule" id="PRU10141"/>
    </source>
</evidence>
<dbReference type="Pfam" id="PF08276">
    <property type="entry name" value="PAN_2"/>
    <property type="match status" value="1"/>
</dbReference>
<keyword evidence="8 22" id="KW-0732">Signal</keyword>
<keyword evidence="6" id="KW-0808">Transferase</keyword>
<dbReference type="Pfam" id="PF01453">
    <property type="entry name" value="B_lectin"/>
    <property type="match status" value="1"/>
</dbReference>
<dbReference type="CDD" id="cd01098">
    <property type="entry name" value="PAN_AP_plant"/>
    <property type="match status" value="1"/>
</dbReference>
<dbReference type="InterPro" id="IPR003609">
    <property type="entry name" value="Pan_app"/>
</dbReference>
<dbReference type="SUPFAM" id="SSF51110">
    <property type="entry name" value="alpha-D-mannose-specific plant lectins"/>
    <property type="match status" value="1"/>
</dbReference>
<dbReference type="InterPro" id="IPR011009">
    <property type="entry name" value="Kinase-like_dom_sf"/>
</dbReference>
<evidence type="ECO:0000256" key="3">
    <source>
        <dbReference type="ARBA" id="ARBA00022527"/>
    </source>
</evidence>
<proteinExistence type="predicted"/>
<keyword evidence="11" id="KW-0418">Kinase</keyword>
<evidence type="ECO:0000256" key="8">
    <source>
        <dbReference type="ARBA" id="ARBA00022729"/>
    </source>
</evidence>
<gene>
    <name evidence="26" type="ORF">RHSIM_Rhsim06G0209100</name>
</gene>
<evidence type="ECO:0000256" key="5">
    <source>
        <dbReference type="ARBA" id="ARBA00022553"/>
    </source>
</evidence>
<keyword evidence="10 20" id="KW-0547">Nucleotide-binding</keyword>
<keyword evidence="4" id="KW-0245">EGF-like domain</keyword>
<feature type="chain" id="PRO_5032796119" description="non-specific serine/threonine protein kinase" evidence="22">
    <location>
        <begin position="32"/>
        <end position="973"/>
    </location>
</feature>
<evidence type="ECO:0000256" key="13">
    <source>
        <dbReference type="ARBA" id="ARBA00022989"/>
    </source>
</evidence>
<organism evidence="26 27">
    <name type="scientific">Rhododendron simsii</name>
    <name type="common">Sims's rhododendron</name>
    <dbReference type="NCBI Taxonomy" id="118357"/>
    <lineage>
        <taxon>Eukaryota</taxon>
        <taxon>Viridiplantae</taxon>
        <taxon>Streptophyta</taxon>
        <taxon>Embryophyta</taxon>
        <taxon>Tracheophyta</taxon>
        <taxon>Spermatophyta</taxon>
        <taxon>Magnoliopsida</taxon>
        <taxon>eudicotyledons</taxon>
        <taxon>Gunneridae</taxon>
        <taxon>Pentapetalae</taxon>
        <taxon>asterids</taxon>
        <taxon>Ericales</taxon>
        <taxon>Ericaceae</taxon>
        <taxon>Ericoideae</taxon>
        <taxon>Rhodoreae</taxon>
        <taxon>Rhododendron</taxon>
    </lineage>
</organism>
<dbReference type="InterPro" id="IPR008271">
    <property type="entry name" value="Ser/Thr_kinase_AS"/>
</dbReference>
<dbReference type="Gene3D" id="2.90.10.30">
    <property type="match status" value="1"/>
</dbReference>
<evidence type="ECO:0000259" key="25">
    <source>
        <dbReference type="PROSITE" id="PS50948"/>
    </source>
</evidence>
<feature type="transmembrane region" description="Helical" evidence="21">
    <location>
        <begin position="483"/>
        <end position="509"/>
    </location>
</feature>
<dbReference type="SUPFAM" id="SSF56112">
    <property type="entry name" value="Protein kinase-like (PK-like)"/>
    <property type="match status" value="2"/>
</dbReference>
<keyword evidence="15" id="KW-1015">Disulfide bond</keyword>
<evidence type="ECO:0000256" key="18">
    <source>
        <dbReference type="ARBA" id="ARBA00047899"/>
    </source>
</evidence>
<dbReference type="PROSITE" id="PS00107">
    <property type="entry name" value="PROTEIN_KINASE_ATP"/>
    <property type="match status" value="1"/>
</dbReference>
<dbReference type="GO" id="GO:0004674">
    <property type="term" value="F:protein serine/threonine kinase activity"/>
    <property type="evidence" value="ECO:0007669"/>
    <property type="project" value="UniProtKB-KW"/>
</dbReference>
<comment type="subcellular location">
    <subcellularLocation>
        <location evidence="1">Membrane</location>
        <topology evidence="1">Single-pass type I membrane protein</topology>
    </subcellularLocation>
</comment>
<evidence type="ECO:0000256" key="2">
    <source>
        <dbReference type="ARBA" id="ARBA00012513"/>
    </source>
</evidence>
<dbReference type="GO" id="GO:0030246">
    <property type="term" value="F:carbohydrate binding"/>
    <property type="evidence" value="ECO:0007669"/>
    <property type="project" value="UniProtKB-KW"/>
</dbReference>
<sequence>MATAGLMKNWVLILFLILLPLFSHFPCGTEAYYADFPSANLSVSWKNTPFNEQGSLDFVDGSTLRPILLAYNVTQSYPPFGLGFFTNKTSIPSSMPSSVFYLVVFMMTRVTVSDNNSDREYQFIPTMPPKVLWSANRDSPVGENATLDFTAEGDLVLRDEFGNLVWSTNTSTKYVARMEIGVTGNLMLLNGSNGMVWQSYDHPTDTWLPNQMINNGQRLTASNSSSNLSTGIYYLTVDKEDNIGIRAFVDSDPPEEYATLLDGSFQVLGGPAFGNAYNAIQLYTDFAVFYFNFTASPTDFRFIVLEPNGHIILYFVDTSYPYTFAVTLRLDLLAAIIDSFGDCSYPAVCGSYGVCSRGGLCACPQDNTGTSNYFWPFEQGIGCAEITPLSCDHGSKYHTFVDLPNVTYFDFVPTLFATTIDECKEACLNNCSCKAALFRYDSDVSSGNCSLQSDEIYSFMTSSENFSSYASIKVQKVPSRNKLASLLLVLVPHLVGGLLVVTFIGGMCYRYRKLKHTDNAGEESDDQVTESLTKFSFEELKYCTQNFQTKLGEGGFGAVFEGVLHDGIKVAVKQLDSIVQGRKEFLAEVNTIGKVEHFHLVRLIGYCAEKSNRLLVYEHMFNGSLDKWIFNRDKEQTLDWKTRQKIIYGVAKGLQYLHEECHKNIIHFDIKPQNILLDRDFNAKISDFGLARLIDGNHSLVLTSLKGTIGYLAPEMYRGSHISVKADIYSFGVVIVETICGKKNLDESDQESMPLVEIVQMKTGEDQLYVLIDDQDEDIWHHKEEVIKMMKIGIWCLQTHDRRPCMSTVVKVLEGSEGIDLITDHHRFMKTYEDLAFKLSAAQPKCSFKISGMGKGATRFYLKVLYQTQEHKCQYRLYCTWLENSARVAKGLPYLHEECHESIIHFDIEPQNILLDGDFNAKISDFGLARFVDRNQIPVLTMLKGTIGYLAPECFGFQISQLKLISIALGLSS</sequence>
<keyword evidence="17" id="KW-0325">Glycoprotein</keyword>
<evidence type="ECO:0000256" key="10">
    <source>
        <dbReference type="ARBA" id="ARBA00022741"/>
    </source>
</evidence>
<evidence type="ECO:0000256" key="7">
    <source>
        <dbReference type="ARBA" id="ARBA00022692"/>
    </source>
</evidence>